<name>A0A1F4T6F5_UNCSA</name>
<dbReference type="Pfam" id="PF00425">
    <property type="entry name" value="Chorismate_bind"/>
    <property type="match status" value="1"/>
</dbReference>
<evidence type="ECO:0000313" key="2">
    <source>
        <dbReference type="EMBL" id="OGC28157.1"/>
    </source>
</evidence>
<dbReference type="Gene3D" id="3.60.120.10">
    <property type="entry name" value="Anthranilate synthase"/>
    <property type="match status" value="1"/>
</dbReference>
<dbReference type="NCBIfam" id="TIGR00553">
    <property type="entry name" value="pabB"/>
    <property type="match status" value="1"/>
</dbReference>
<comment type="caution">
    <text evidence="2">The sequence shown here is derived from an EMBL/GenBank/DDBJ whole genome shotgun (WGS) entry which is preliminary data.</text>
</comment>
<dbReference type="InterPro" id="IPR005801">
    <property type="entry name" value="ADC_synthase"/>
</dbReference>
<dbReference type="EMBL" id="MEUG01000001">
    <property type="protein sequence ID" value="OGC28157.1"/>
    <property type="molecule type" value="Genomic_DNA"/>
</dbReference>
<dbReference type="Proteomes" id="UP000178602">
    <property type="component" value="Unassembled WGS sequence"/>
</dbReference>
<dbReference type="GO" id="GO:0046820">
    <property type="term" value="F:4-amino-4-deoxychorismate synthase activity"/>
    <property type="evidence" value="ECO:0007669"/>
    <property type="project" value="TreeGrafter"/>
</dbReference>
<dbReference type="GO" id="GO:0000162">
    <property type="term" value="P:L-tryptophan biosynthetic process"/>
    <property type="evidence" value="ECO:0007669"/>
    <property type="project" value="TreeGrafter"/>
</dbReference>
<dbReference type="InterPro" id="IPR019999">
    <property type="entry name" value="Anth_synth_I-like"/>
</dbReference>
<dbReference type="GO" id="GO:0009396">
    <property type="term" value="P:folic acid-containing compound biosynthetic process"/>
    <property type="evidence" value="ECO:0007669"/>
    <property type="project" value="InterPro"/>
</dbReference>
<evidence type="ECO:0000313" key="3">
    <source>
        <dbReference type="Proteomes" id="UP000178602"/>
    </source>
</evidence>
<dbReference type="PRINTS" id="PR00095">
    <property type="entry name" value="ANTSNTHASEI"/>
</dbReference>
<dbReference type="SUPFAM" id="SSF56322">
    <property type="entry name" value="ADC synthase"/>
    <property type="match status" value="1"/>
</dbReference>
<accession>A0A1F4T6F5</accession>
<dbReference type="InterPro" id="IPR005802">
    <property type="entry name" value="ADC_synth_comp_1"/>
</dbReference>
<dbReference type="PANTHER" id="PTHR11236:SF50">
    <property type="entry name" value="AMINODEOXYCHORISMATE SYNTHASE COMPONENT 1"/>
    <property type="match status" value="1"/>
</dbReference>
<dbReference type="InterPro" id="IPR015890">
    <property type="entry name" value="Chorismate_C"/>
</dbReference>
<proteinExistence type="predicted"/>
<gene>
    <name evidence="2" type="ORF">A3K49_04120</name>
</gene>
<reference evidence="2 3" key="1">
    <citation type="journal article" date="2016" name="Nat. Commun.">
        <title>Thousands of microbial genomes shed light on interconnected biogeochemical processes in an aquifer system.</title>
        <authorList>
            <person name="Anantharaman K."/>
            <person name="Brown C.T."/>
            <person name="Hug L.A."/>
            <person name="Sharon I."/>
            <person name="Castelle C.J."/>
            <person name="Probst A.J."/>
            <person name="Thomas B.C."/>
            <person name="Singh A."/>
            <person name="Wilkins M.J."/>
            <person name="Karaoz U."/>
            <person name="Brodie E.L."/>
            <person name="Williams K.H."/>
            <person name="Hubbard S.S."/>
            <person name="Banfield J.F."/>
        </authorList>
    </citation>
    <scope>NUCLEOTIDE SEQUENCE [LARGE SCALE GENOMIC DNA]</scope>
</reference>
<evidence type="ECO:0000259" key="1">
    <source>
        <dbReference type="Pfam" id="PF00425"/>
    </source>
</evidence>
<protein>
    <submittedName>
        <fullName evidence="2">Aminodeoxychorismate synthase, component I</fullName>
    </submittedName>
</protein>
<sequence>MLVQIEFEKQPLLFEQPIDLIVARQGHELPACFAQMELSLASGYYLAGFLSYEAGYGFEEKLATENKSSFPLLQMGIFKEPRRLAMPTGRQVAGSFNKVTNKKTNITQEKYFANIRKIREYLEAGDTYEITYCLKFLFDFAGSPYNFYRQLYSTQPVPYPAYIKGDDYFMLSLSPELFMKKQGTFLTTKPMKGTWPRGKNLWEDMWAGRKLHFDGKNRAENLMITDLLRNDLGRIGGRVKVPKLFEVARYNTLYQMTSTVTANIQKDLPLYDLFKALHPSGSVTGAPKIRSMEIIRELEPEPRHIYTGAIGYITPERDLMFNVPIRTILLEGTHGEMGVGGGIVWDSTPVGEWEECLWKAGFLG</sequence>
<organism evidence="2 3">
    <name type="scientific">candidate division WOR-1 bacterium RIFOXYC12_FULL_54_18</name>
    <dbReference type="NCBI Taxonomy" id="1802584"/>
    <lineage>
        <taxon>Bacteria</taxon>
        <taxon>Bacillati</taxon>
        <taxon>Saganbacteria</taxon>
    </lineage>
</organism>
<dbReference type="PANTHER" id="PTHR11236">
    <property type="entry name" value="AMINOBENZOATE/ANTHRANILATE SYNTHASE"/>
    <property type="match status" value="1"/>
</dbReference>
<feature type="domain" description="Chorismate-utilising enzyme C-terminal" evidence="1">
    <location>
        <begin position="108"/>
        <end position="359"/>
    </location>
</feature>
<dbReference type="AlphaFoldDB" id="A0A1F4T6F5"/>